<gene>
    <name evidence="2" type="ORF">NYPRO_LOCUS23483</name>
</gene>
<feature type="compositionally biased region" description="Low complexity" evidence="1">
    <location>
        <begin position="167"/>
        <end position="184"/>
    </location>
</feature>
<feature type="compositionally biased region" description="Low complexity" evidence="1">
    <location>
        <begin position="324"/>
        <end position="333"/>
    </location>
</feature>
<evidence type="ECO:0000256" key="1">
    <source>
        <dbReference type="SAM" id="MobiDB-lite"/>
    </source>
</evidence>
<feature type="compositionally biased region" description="Low complexity" evidence="1">
    <location>
        <begin position="132"/>
        <end position="144"/>
    </location>
</feature>
<feature type="compositionally biased region" description="Basic residues" evidence="1">
    <location>
        <begin position="406"/>
        <end position="417"/>
    </location>
</feature>
<evidence type="ECO:0000313" key="3">
    <source>
        <dbReference type="Proteomes" id="UP000645828"/>
    </source>
</evidence>
<organism evidence="2 3">
    <name type="scientific">Nyctereutes procyonoides</name>
    <name type="common">Raccoon dog</name>
    <name type="synonym">Canis procyonoides</name>
    <dbReference type="NCBI Taxonomy" id="34880"/>
    <lineage>
        <taxon>Eukaryota</taxon>
        <taxon>Metazoa</taxon>
        <taxon>Chordata</taxon>
        <taxon>Craniata</taxon>
        <taxon>Vertebrata</taxon>
        <taxon>Euteleostomi</taxon>
        <taxon>Mammalia</taxon>
        <taxon>Eutheria</taxon>
        <taxon>Laurasiatheria</taxon>
        <taxon>Carnivora</taxon>
        <taxon>Caniformia</taxon>
        <taxon>Canidae</taxon>
        <taxon>Nyctereutes</taxon>
    </lineage>
</organism>
<comment type="caution">
    <text evidence="2">The sequence shown here is derived from an EMBL/GenBank/DDBJ whole genome shotgun (WGS) entry which is preliminary data.</text>
</comment>
<feature type="compositionally biased region" description="Low complexity" evidence="1">
    <location>
        <begin position="540"/>
        <end position="549"/>
    </location>
</feature>
<feature type="compositionally biased region" description="Low complexity" evidence="1">
    <location>
        <begin position="473"/>
        <end position="493"/>
    </location>
</feature>
<feature type="compositionally biased region" description="Low complexity" evidence="1">
    <location>
        <begin position="559"/>
        <end position="577"/>
    </location>
</feature>
<feature type="compositionally biased region" description="Pro residues" evidence="1">
    <location>
        <begin position="104"/>
        <end position="113"/>
    </location>
</feature>
<feature type="compositionally biased region" description="Gly residues" evidence="1">
    <location>
        <begin position="156"/>
        <end position="166"/>
    </location>
</feature>
<feature type="region of interest" description="Disordered" evidence="1">
    <location>
        <begin position="1"/>
        <end position="657"/>
    </location>
</feature>
<keyword evidence="3" id="KW-1185">Reference proteome</keyword>
<evidence type="ECO:0000313" key="2">
    <source>
        <dbReference type="EMBL" id="CAD7690689.1"/>
    </source>
</evidence>
<dbReference type="EMBL" id="CAJHUB010000771">
    <property type="protein sequence ID" value="CAD7690689.1"/>
    <property type="molecule type" value="Genomic_DNA"/>
</dbReference>
<feature type="compositionally biased region" description="Low complexity" evidence="1">
    <location>
        <begin position="58"/>
        <end position="73"/>
    </location>
</feature>
<feature type="compositionally biased region" description="Pro residues" evidence="1">
    <location>
        <begin position="334"/>
        <end position="346"/>
    </location>
</feature>
<dbReference type="Proteomes" id="UP000645828">
    <property type="component" value="Unassembled WGS sequence"/>
</dbReference>
<feature type="compositionally biased region" description="Low complexity" evidence="1">
    <location>
        <begin position="301"/>
        <end position="315"/>
    </location>
</feature>
<feature type="compositionally biased region" description="Polar residues" evidence="1">
    <location>
        <begin position="46"/>
        <end position="56"/>
    </location>
</feature>
<feature type="compositionally biased region" description="Pro residues" evidence="1">
    <location>
        <begin position="525"/>
        <end position="539"/>
    </location>
</feature>
<feature type="compositionally biased region" description="Low complexity" evidence="1">
    <location>
        <begin position="621"/>
        <end position="635"/>
    </location>
</feature>
<sequence>MAFELLQTQPKPPANKPRERKVFREAGVCGAPGGRPVLRPRGSHSVPDSRTQNRLSCGSPPGGRAARGRGASPRGHRRAAPWSPDPARDFPQEDAGAAGEAQSPSPPVGPAPPGAAAEPRTPRSAPEGPVLGLGARAPCGAAPGRRVRRSGRWAPPGGGGGGGSTGVQGAAPEPGGRQRPAAAAAPPPAWFLRVRRSGPRQLAPPPRAPLTSHGTGRPGSRSCRARTSPEGSISLRLGPWGSPLWGRLRQREPGLGVRAGGPRAGPREGLHLPEALGSRRGKAEPPTPGPRPPHAPPFPVRSAEGAAGRAGRGLPPGVPRPRFPGRSRGAPLPGHLPPRPPDPPPGTGTVARGRAPGFAATHSPRRGPTRRPGAGVRATAAQACAGRTATGRGAPAAAELGARSARAARRAQRRRQVPARGSGRAAPARRPHGRARNAEQRAKPSWDPACPRPGVRPLRVPPERGGGGRGARRLLPPAGTGAFSGRAPGPRQARGGGRRGRRCPLRSGEAGHRAEGAALAGVPVGLPPPPPPPPPPPRAFPAAAAASPPAGGPRGSGGSTSTSRSTSGRAPGSPRTRPSGRRSTPRGSTEARGGGASTPRAEPTGVRIAVPRACPARVRSPPGAGAGPEPRALEAGGLGRPGRPRRPRAPRSLAPRGFPGPCPCLVAAGPGCPQQLPRAGQGGRRPQRA</sequence>
<protein>
    <submittedName>
        <fullName evidence="2">(raccoon dog) hypothetical protein</fullName>
    </submittedName>
</protein>
<feature type="compositionally biased region" description="Pro residues" evidence="1">
    <location>
        <begin position="285"/>
        <end position="299"/>
    </location>
</feature>
<feature type="compositionally biased region" description="Low complexity" evidence="1">
    <location>
        <begin position="370"/>
        <end position="405"/>
    </location>
</feature>
<dbReference type="AlphaFoldDB" id="A0A811ZPN1"/>
<proteinExistence type="predicted"/>
<accession>A0A811ZPN1</accession>
<reference evidence="2" key="1">
    <citation type="submission" date="2020-12" db="EMBL/GenBank/DDBJ databases">
        <authorList>
            <consortium name="Molecular Ecology Group"/>
        </authorList>
    </citation>
    <scope>NUCLEOTIDE SEQUENCE</scope>
    <source>
        <strain evidence="2">TBG_1078</strain>
    </source>
</reference>
<name>A0A811ZPN1_NYCPR</name>